<keyword evidence="5" id="KW-0430">Lectin</keyword>
<dbReference type="InterPro" id="IPR000922">
    <property type="entry name" value="Lectin_gal-bd_dom"/>
</dbReference>
<dbReference type="PROSITE" id="PS50228">
    <property type="entry name" value="SUEL_LECTIN"/>
    <property type="match status" value="2"/>
</dbReference>
<dbReference type="AlphaFoldDB" id="H3BBF9"/>
<accession>H3BBF9</accession>
<evidence type="ECO:0000256" key="2">
    <source>
        <dbReference type="ARBA" id="ARBA00006023"/>
    </source>
</evidence>
<dbReference type="eggNOG" id="KOG4729">
    <property type="taxonomic scope" value="Eukaryota"/>
</dbReference>
<keyword evidence="3 14" id="KW-0812">Transmembrane</keyword>
<dbReference type="EMBL" id="AFYH01049615">
    <property type="status" value="NOT_ANNOTATED_CDS"/>
    <property type="molecule type" value="Genomic_DNA"/>
</dbReference>
<dbReference type="FunFam" id="2.60.120.740:FF:000003">
    <property type="entry name" value="Protein eva-1 homolog C"/>
    <property type="match status" value="1"/>
</dbReference>
<sequence length="388" mass="43459">GYLVRLLQKHSVCACDGDRLTLQCPRHSTISIQSAFYGRRVPRSQLCRGQRPEEMETGTLNCMATTTLQKLLDECQDYRSCQFPVNSHVFGLDPCPGINKYLLVSYKCKPTEHKTKVVCEGKELKLHCKESRLVNIYSATYGSSVHTGKMCSSATSRVPHFDCFSYVAPDTFSKCYRKQSCKIMVTNHQFGNPCLPGVGKYLNVTYTCVPKTLLKVVDADSHDLIPPPKQKDSGSGTTLEPKRSRLPEQDGLIVSNSLAAYAYINGHPERAGLLFISSVCIGLVLTLCILVIRVSCRADFQRLHEKKGHHVWDSDDEDADSDSDGKDDEPSDSDFCSEITGFYRTSQSVYDNAEAAELAERLEHREQIIQEIWMNGGLDMSTIRTFNQ</sequence>
<keyword evidence="9" id="KW-0325">Glycoprotein</keyword>
<evidence type="ECO:0000256" key="8">
    <source>
        <dbReference type="ARBA" id="ARBA00023136"/>
    </source>
</evidence>
<dbReference type="HOGENOM" id="CLU_050537_0_1_1"/>
<comment type="function">
    <text evidence="10">Binds heparin.</text>
</comment>
<evidence type="ECO:0000256" key="11">
    <source>
        <dbReference type="ARBA" id="ARBA00073529"/>
    </source>
</evidence>
<comment type="subcellular location">
    <subcellularLocation>
        <location evidence="1">Membrane</location>
        <topology evidence="1">Single-pass membrane protein</topology>
    </subcellularLocation>
</comment>
<evidence type="ECO:0000256" key="4">
    <source>
        <dbReference type="ARBA" id="ARBA00022729"/>
    </source>
</evidence>
<evidence type="ECO:0000256" key="14">
    <source>
        <dbReference type="SAM" id="Phobius"/>
    </source>
</evidence>
<dbReference type="CDD" id="cd22829">
    <property type="entry name" value="Gal_Rha_Lectin_EVA1_EVA1C_rpt2"/>
    <property type="match status" value="1"/>
</dbReference>
<dbReference type="Pfam" id="PF14851">
    <property type="entry name" value="FAM176"/>
    <property type="match status" value="1"/>
</dbReference>
<reference evidence="16" key="3">
    <citation type="submission" date="2025-09" db="UniProtKB">
        <authorList>
            <consortium name="Ensembl"/>
        </authorList>
    </citation>
    <scope>IDENTIFICATION</scope>
</reference>
<evidence type="ECO:0000313" key="16">
    <source>
        <dbReference type="Ensembl" id="ENSLACP00000019230.1"/>
    </source>
</evidence>
<evidence type="ECO:0000256" key="1">
    <source>
        <dbReference type="ARBA" id="ARBA00004167"/>
    </source>
</evidence>
<keyword evidence="17" id="KW-1185">Reference proteome</keyword>
<evidence type="ECO:0000256" key="5">
    <source>
        <dbReference type="ARBA" id="ARBA00022734"/>
    </source>
</evidence>
<proteinExistence type="inferred from homology"/>
<keyword evidence="4" id="KW-0732">Signal</keyword>
<keyword evidence="8 14" id="KW-0472">Membrane</keyword>
<keyword evidence="7 14" id="KW-1133">Transmembrane helix</keyword>
<dbReference type="STRING" id="7897.ENSLACP00000019230"/>
<feature type="transmembrane region" description="Helical" evidence="14">
    <location>
        <begin position="271"/>
        <end position="292"/>
    </location>
</feature>
<dbReference type="Pfam" id="PF02140">
    <property type="entry name" value="SUEL_Lectin"/>
    <property type="match status" value="2"/>
</dbReference>
<protein>
    <recommendedName>
        <fullName evidence="11">Protein eva-1 homolog C</fullName>
    </recommendedName>
    <alternativeName>
        <fullName evidence="12">Protein FAM176C</fullName>
    </alternativeName>
</protein>
<dbReference type="FunCoup" id="H3BBF9">
    <property type="interactions" value="219"/>
</dbReference>
<dbReference type="EMBL" id="AFYH01049616">
    <property type="status" value="NOT_ANNOTATED_CDS"/>
    <property type="molecule type" value="Genomic_DNA"/>
</dbReference>
<feature type="domain" description="SUEL-type lectin" evidence="15">
    <location>
        <begin position="118"/>
        <end position="209"/>
    </location>
</feature>
<dbReference type="EMBL" id="AFYH01049617">
    <property type="status" value="NOT_ANNOTATED_CDS"/>
    <property type="molecule type" value="Genomic_DNA"/>
</dbReference>
<feature type="domain" description="SUEL-type lectin" evidence="15">
    <location>
        <begin position="14"/>
        <end position="109"/>
    </location>
</feature>
<organism evidence="16 17">
    <name type="scientific">Latimeria chalumnae</name>
    <name type="common">Coelacanth</name>
    <dbReference type="NCBI Taxonomy" id="7897"/>
    <lineage>
        <taxon>Eukaryota</taxon>
        <taxon>Metazoa</taxon>
        <taxon>Chordata</taxon>
        <taxon>Craniata</taxon>
        <taxon>Vertebrata</taxon>
        <taxon>Euteleostomi</taxon>
        <taxon>Coelacanthiformes</taxon>
        <taxon>Coelacanthidae</taxon>
        <taxon>Latimeria</taxon>
    </lineage>
</organism>
<dbReference type="GeneTree" id="ENSGT00940000163305"/>
<reference evidence="17" key="1">
    <citation type="submission" date="2011-08" db="EMBL/GenBank/DDBJ databases">
        <title>The draft genome of Latimeria chalumnae.</title>
        <authorList>
            <person name="Di Palma F."/>
            <person name="Alfoldi J."/>
            <person name="Johnson J."/>
            <person name="Berlin A."/>
            <person name="Gnerre S."/>
            <person name="Jaffe D."/>
            <person name="MacCallum I."/>
            <person name="Young S."/>
            <person name="Walker B.J."/>
            <person name="Lander E."/>
            <person name="Lindblad-Toh K."/>
        </authorList>
    </citation>
    <scope>NUCLEOTIDE SEQUENCE [LARGE SCALE GENOMIC DNA]</scope>
    <source>
        <strain evidence="17">Wild caught</strain>
    </source>
</reference>
<evidence type="ECO:0000256" key="13">
    <source>
        <dbReference type="SAM" id="MobiDB-lite"/>
    </source>
</evidence>
<evidence type="ECO:0000256" key="3">
    <source>
        <dbReference type="ARBA" id="ARBA00022692"/>
    </source>
</evidence>
<dbReference type="Ensembl" id="ENSLACT00000019363.1">
    <property type="protein sequence ID" value="ENSLACP00000019230.1"/>
    <property type="gene ID" value="ENSLACG00000016914.1"/>
</dbReference>
<gene>
    <name evidence="16" type="primary">EVA1C</name>
</gene>
<dbReference type="GO" id="GO:0030246">
    <property type="term" value="F:carbohydrate binding"/>
    <property type="evidence" value="ECO:0007669"/>
    <property type="project" value="UniProtKB-KW"/>
</dbReference>
<comment type="similarity">
    <text evidence="2">Belongs to the EVA1 family.</text>
</comment>
<dbReference type="Gene3D" id="2.60.120.740">
    <property type="match status" value="2"/>
</dbReference>
<evidence type="ECO:0000259" key="15">
    <source>
        <dbReference type="PROSITE" id="PS50228"/>
    </source>
</evidence>
<dbReference type="FunFam" id="2.60.120.740:FF:000004">
    <property type="entry name" value="Protein eva-1 homolog C"/>
    <property type="match status" value="1"/>
</dbReference>
<dbReference type="PANTHER" id="PTHR46780">
    <property type="entry name" value="PROTEIN EVA-1"/>
    <property type="match status" value="1"/>
</dbReference>
<reference evidence="16" key="2">
    <citation type="submission" date="2025-08" db="UniProtKB">
        <authorList>
            <consortium name="Ensembl"/>
        </authorList>
    </citation>
    <scope>IDENTIFICATION</scope>
</reference>
<evidence type="ECO:0000256" key="7">
    <source>
        <dbReference type="ARBA" id="ARBA00022989"/>
    </source>
</evidence>
<evidence type="ECO:0000313" key="17">
    <source>
        <dbReference type="Proteomes" id="UP000008672"/>
    </source>
</evidence>
<dbReference type="InterPro" id="IPR039500">
    <property type="entry name" value="EVA1_dom"/>
</dbReference>
<evidence type="ECO:0000256" key="9">
    <source>
        <dbReference type="ARBA" id="ARBA00023180"/>
    </source>
</evidence>
<dbReference type="OMA" id="HKRHVAC"/>
<feature type="region of interest" description="Disordered" evidence="13">
    <location>
        <begin position="224"/>
        <end position="246"/>
    </location>
</feature>
<dbReference type="InParanoid" id="H3BBF9"/>
<dbReference type="InterPro" id="IPR043159">
    <property type="entry name" value="Lectin_gal-bd_sf"/>
</dbReference>
<name>H3BBF9_LATCH</name>
<evidence type="ECO:0000256" key="12">
    <source>
        <dbReference type="ARBA" id="ARBA00082417"/>
    </source>
</evidence>
<feature type="compositionally biased region" description="Acidic residues" evidence="13">
    <location>
        <begin position="314"/>
        <end position="332"/>
    </location>
</feature>
<feature type="region of interest" description="Disordered" evidence="13">
    <location>
        <begin position="307"/>
        <end position="333"/>
    </location>
</feature>
<dbReference type="Proteomes" id="UP000008672">
    <property type="component" value="Unassembled WGS sequence"/>
</dbReference>
<evidence type="ECO:0000256" key="6">
    <source>
        <dbReference type="ARBA" id="ARBA00022737"/>
    </source>
</evidence>
<keyword evidence="6" id="KW-0677">Repeat</keyword>
<evidence type="ECO:0000256" key="10">
    <source>
        <dbReference type="ARBA" id="ARBA00054830"/>
    </source>
</evidence>
<dbReference type="CDD" id="cd22828">
    <property type="entry name" value="Gal_Rha_Lectin_EVA1_EVA1C_rpt1"/>
    <property type="match status" value="1"/>
</dbReference>
<dbReference type="GO" id="GO:0016020">
    <property type="term" value="C:membrane"/>
    <property type="evidence" value="ECO:0007669"/>
    <property type="project" value="UniProtKB-SubCell"/>
</dbReference>